<name>A0A1I5VRX3_9LACT</name>
<evidence type="ECO:0000313" key="7">
    <source>
        <dbReference type="EMBL" id="SFQ10133.1"/>
    </source>
</evidence>
<dbReference type="PANTHER" id="PTHR42988">
    <property type="entry name" value="PHOSPHOHYDROLASE"/>
    <property type="match status" value="1"/>
</dbReference>
<dbReference type="Gene3D" id="3.60.21.10">
    <property type="match status" value="1"/>
</dbReference>
<sequence length="459" mass="52061">MTKKIGIRIGLIFCLLLLFAAFNSTKEARPTLVKRDPFVPTESLTKDDSIWVITDLHYLSPSLSDEGESFTFIKETSAGKELDYPAQRMEALIWQIEKERPKLLLVSGDLTLNGEKQSAVELADYFQQIEQFGTQVYVIPGNHDISNGWARKFVGEDQEKTDQILPEDFQSIFSNMGYQDAYTLDEHSLSYAVQPYTDLILLMLDTNVYSQTEGKGAPPSNGRLEKETLTWIESVFEDAKKSGATVLPVLHHNLLEHNDFMTKGFTLDNNEEVKALFLKYNIPVVFTGHTHVQDIAHEENTLYDVTTAAFSVMTPSIGKVTFDNNQVSYEKQAVDMEAWASETNQTDNNLLNYTDYATHLFVEDGINMGLRQMIEEQWHDDSYAEEVGAFVGESNRLFFSGESSQMSTKELKLMKESQGYQLIKKHSKGFLLRYMDNILKSDGHSDLELSVPLLQSVDN</sequence>
<dbReference type="SUPFAM" id="SSF56300">
    <property type="entry name" value="Metallo-dependent phosphatases"/>
    <property type="match status" value="1"/>
</dbReference>
<keyword evidence="8" id="KW-1185">Reference proteome</keyword>
<keyword evidence="2" id="KW-0378">Hydrolase</keyword>
<dbReference type="Pfam" id="PF00149">
    <property type="entry name" value="Metallophos"/>
    <property type="match status" value="1"/>
</dbReference>
<organism evidence="7 8">
    <name type="scientific">Desemzia incerta</name>
    <dbReference type="NCBI Taxonomy" id="82801"/>
    <lineage>
        <taxon>Bacteria</taxon>
        <taxon>Bacillati</taxon>
        <taxon>Bacillota</taxon>
        <taxon>Bacilli</taxon>
        <taxon>Lactobacillales</taxon>
        <taxon>Carnobacteriaceae</taxon>
        <taxon>Desemzia</taxon>
    </lineage>
</organism>
<dbReference type="STRING" id="82801.SAMN04488506_0548"/>
<feature type="domain" description="Calcineurin-like phosphoesterase" evidence="5">
    <location>
        <begin position="50"/>
        <end position="292"/>
    </location>
</feature>
<evidence type="ECO:0000256" key="3">
    <source>
        <dbReference type="ARBA" id="ARBA00023004"/>
    </source>
</evidence>
<evidence type="ECO:0000259" key="5">
    <source>
        <dbReference type="Pfam" id="PF00149"/>
    </source>
</evidence>
<dbReference type="InterPro" id="IPR040869">
    <property type="entry name" value="CNP_C"/>
</dbReference>
<dbReference type="GO" id="GO:0046872">
    <property type="term" value="F:metal ion binding"/>
    <property type="evidence" value="ECO:0007669"/>
    <property type="project" value="UniProtKB-KW"/>
</dbReference>
<dbReference type="InterPro" id="IPR012365">
    <property type="entry name" value="Pesteras_lmo2642"/>
</dbReference>
<evidence type="ECO:0000313" key="8">
    <source>
        <dbReference type="Proteomes" id="UP000199136"/>
    </source>
</evidence>
<dbReference type="PIRSF" id="PIRSF034890">
    <property type="entry name" value="Pesteras_lmo2642"/>
    <property type="match status" value="1"/>
</dbReference>
<dbReference type="GO" id="GO:0016787">
    <property type="term" value="F:hydrolase activity"/>
    <property type="evidence" value="ECO:0007669"/>
    <property type="project" value="UniProtKB-KW"/>
</dbReference>
<dbReference type="Pfam" id="PF17839">
    <property type="entry name" value="CNP_C_terminal"/>
    <property type="match status" value="1"/>
</dbReference>
<dbReference type="InterPro" id="IPR050884">
    <property type="entry name" value="CNP_phosphodiesterase-III"/>
</dbReference>
<dbReference type="Gene3D" id="1.10.246.180">
    <property type="match status" value="1"/>
</dbReference>
<dbReference type="OrthoDB" id="2036332at2"/>
<keyword evidence="1" id="KW-0479">Metal-binding</keyword>
<dbReference type="AlphaFoldDB" id="A0A1I5VRX3"/>
<dbReference type="InterPro" id="IPR029052">
    <property type="entry name" value="Metallo-depent_PP-like"/>
</dbReference>
<evidence type="ECO:0000259" key="6">
    <source>
        <dbReference type="Pfam" id="PF17839"/>
    </source>
</evidence>
<evidence type="ECO:0000256" key="2">
    <source>
        <dbReference type="ARBA" id="ARBA00022801"/>
    </source>
</evidence>
<dbReference type="Proteomes" id="UP000199136">
    <property type="component" value="Unassembled WGS sequence"/>
</dbReference>
<dbReference type="EMBL" id="FOXW01000002">
    <property type="protein sequence ID" value="SFQ10133.1"/>
    <property type="molecule type" value="Genomic_DNA"/>
</dbReference>
<evidence type="ECO:0000256" key="4">
    <source>
        <dbReference type="ARBA" id="ARBA00025742"/>
    </source>
</evidence>
<dbReference type="RefSeq" id="WP_092479630.1">
    <property type="nucleotide sequence ID" value="NZ_FOXW01000002.1"/>
</dbReference>
<comment type="similarity">
    <text evidence="4">Belongs to the cyclic nucleotide phosphodiesterase class-III family.</text>
</comment>
<gene>
    <name evidence="7" type="ORF">SAMN04488506_0548</name>
</gene>
<feature type="domain" description="Cyclic nucleotide phosphodiesterase C-terminal" evidence="6">
    <location>
        <begin position="335"/>
        <end position="441"/>
    </location>
</feature>
<evidence type="ECO:0000256" key="1">
    <source>
        <dbReference type="ARBA" id="ARBA00022723"/>
    </source>
</evidence>
<proteinExistence type="inferred from homology"/>
<dbReference type="PANTHER" id="PTHR42988:SF2">
    <property type="entry name" value="CYCLIC NUCLEOTIDE PHOSPHODIESTERASE CBUA0032-RELATED"/>
    <property type="match status" value="1"/>
</dbReference>
<protein>
    <submittedName>
        <fullName evidence="7">3',5'-cyclic AMP phosphodiesterase CpdA</fullName>
    </submittedName>
</protein>
<keyword evidence="3" id="KW-0408">Iron</keyword>
<reference evidence="7 8" key="1">
    <citation type="submission" date="2016-10" db="EMBL/GenBank/DDBJ databases">
        <authorList>
            <person name="de Groot N.N."/>
        </authorList>
    </citation>
    <scope>NUCLEOTIDE SEQUENCE [LARGE SCALE GENOMIC DNA]</scope>
    <source>
        <strain evidence="7 8">DSM 20581</strain>
    </source>
</reference>
<accession>A0A1I5VRX3</accession>
<dbReference type="InterPro" id="IPR004843">
    <property type="entry name" value="Calcineurin-like_PHP"/>
</dbReference>